<comment type="caution">
    <text evidence="2">The sequence shown here is derived from an EMBL/GenBank/DDBJ whole genome shotgun (WGS) entry which is preliminary data.</text>
</comment>
<dbReference type="InterPro" id="IPR001680">
    <property type="entry name" value="WD40_rpt"/>
</dbReference>
<dbReference type="EMBL" id="NAFL01000189">
    <property type="protein sequence ID" value="OSJ36539.1"/>
    <property type="molecule type" value="Genomic_DNA"/>
</dbReference>
<proteinExistence type="predicted"/>
<name>A0A1Y2JWT3_BRAJP</name>
<dbReference type="InterPro" id="IPR015943">
    <property type="entry name" value="WD40/YVTN_repeat-like_dom_sf"/>
</dbReference>
<accession>A0A1Y2JWT3</accession>
<protein>
    <submittedName>
        <fullName evidence="2">Uncharacterized protein</fullName>
    </submittedName>
</protein>
<evidence type="ECO:0000256" key="1">
    <source>
        <dbReference type="PROSITE-ProRule" id="PRU00221"/>
    </source>
</evidence>
<dbReference type="SUPFAM" id="SSF69322">
    <property type="entry name" value="Tricorn protease domain 2"/>
    <property type="match status" value="1"/>
</dbReference>
<evidence type="ECO:0000313" key="3">
    <source>
        <dbReference type="Proteomes" id="UP000193335"/>
    </source>
</evidence>
<dbReference type="Proteomes" id="UP000193335">
    <property type="component" value="Unassembled WGS sequence"/>
</dbReference>
<organism evidence="2 3">
    <name type="scientific">Bradyrhizobium japonicum</name>
    <dbReference type="NCBI Taxonomy" id="375"/>
    <lineage>
        <taxon>Bacteria</taxon>
        <taxon>Pseudomonadati</taxon>
        <taxon>Pseudomonadota</taxon>
        <taxon>Alphaproteobacteria</taxon>
        <taxon>Hyphomicrobiales</taxon>
        <taxon>Nitrobacteraceae</taxon>
        <taxon>Bradyrhizobium</taxon>
    </lineage>
</organism>
<dbReference type="PROSITE" id="PS50082">
    <property type="entry name" value="WD_REPEATS_2"/>
    <property type="match status" value="1"/>
</dbReference>
<sequence length="155" mass="17519">MTDDVDAWEQLGSHKGRVSSLVWSSDAANLYSASYDGEIRKCTADKYERLRASDDKFVWDMSWSACRGEFLASAGTELIAYRRDTISAHDIIVHSMRYDPSGQCLATRERLPGREGEAMQPRLRLHSTETLADESNDPIMYGTTVFSCERVRLTV</sequence>
<keyword evidence="1" id="KW-0853">WD repeat</keyword>
<dbReference type="RefSeq" id="WP_085398546.1">
    <property type="nucleotide sequence ID" value="NZ_NAFL01000189.1"/>
</dbReference>
<dbReference type="AlphaFoldDB" id="A0A1Y2JWT3"/>
<feature type="repeat" description="WD" evidence="1">
    <location>
        <begin position="11"/>
        <end position="40"/>
    </location>
</feature>
<dbReference type="Gene3D" id="2.130.10.10">
    <property type="entry name" value="YVTN repeat-like/Quinoprotein amine dehydrogenase"/>
    <property type="match status" value="1"/>
</dbReference>
<evidence type="ECO:0000313" key="2">
    <source>
        <dbReference type="EMBL" id="OSJ36539.1"/>
    </source>
</evidence>
<reference evidence="2 3" key="1">
    <citation type="submission" date="2017-03" db="EMBL/GenBank/DDBJ databases">
        <title>Whole genome sequences of fourteen strains of Bradyrhizobium canariense and one strain of Bradyrhizobium japonicum isolated from Lupinus (Papilionoideae: Genisteae) species in Algeria.</title>
        <authorList>
            <person name="Crovadore J."/>
            <person name="Chekireb D."/>
            <person name="Brachmann A."/>
            <person name="Chablais R."/>
            <person name="Cochard B."/>
            <person name="Lefort F."/>
        </authorList>
    </citation>
    <scope>NUCLEOTIDE SEQUENCE [LARGE SCALE GENOMIC DNA]</scope>
    <source>
        <strain evidence="2 3">UBMA197</strain>
    </source>
</reference>
<dbReference type="Pfam" id="PF00400">
    <property type="entry name" value="WD40"/>
    <property type="match status" value="1"/>
</dbReference>
<gene>
    <name evidence="2" type="ORF">BSZ19_03680</name>
</gene>